<keyword evidence="3" id="KW-1185">Reference proteome</keyword>
<dbReference type="SUPFAM" id="SSF75304">
    <property type="entry name" value="Amidase signature (AS) enzymes"/>
    <property type="match status" value="1"/>
</dbReference>
<feature type="domain" description="Amidase" evidence="1">
    <location>
        <begin position="179"/>
        <end position="349"/>
    </location>
</feature>
<accession>A0A8K0SLH7</accession>
<proteinExistence type="predicted"/>
<dbReference type="Proteomes" id="UP000813444">
    <property type="component" value="Unassembled WGS sequence"/>
</dbReference>
<dbReference type="Gene3D" id="3.90.1300.10">
    <property type="entry name" value="Amidase signature (AS) domain"/>
    <property type="match status" value="1"/>
</dbReference>
<name>A0A8K0SLH7_9HYPO</name>
<dbReference type="AlphaFoldDB" id="A0A8K0SLH7"/>
<dbReference type="Pfam" id="PF01425">
    <property type="entry name" value="Amidase"/>
    <property type="match status" value="1"/>
</dbReference>
<dbReference type="InterPro" id="IPR036928">
    <property type="entry name" value="AS_sf"/>
</dbReference>
<dbReference type="PANTHER" id="PTHR46310:SF7">
    <property type="entry name" value="AMIDASE 1"/>
    <property type="match status" value="1"/>
</dbReference>
<evidence type="ECO:0000313" key="2">
    <source>
        <dbReference type="EMBL" id="KAH7318121.1"/>
    </source>
</evidence>
<protein>
    <submittedName>
        <fullName evidence="2">Amidase signature domain-containing protein</fullName>
    </submittedName>
</protein>
<dbReference type="EMBL" id="JAGPNK010000007">
    <property type="protein sequence ID" value="KAH7318121.1"/>
    <property type="molecule type" value="Genomic_DNA"/>
</dbReference>
<evidence type="ECO:0000259" key="1">
    <source>
        <dbReference type="Pfam" id="PF01425"/>
    </source>
</evidence>
<reference evidence="2" key="1">
    <citation type="journal article" date="2021" name="Nat. Commun.">
        <title>Genetic determinants of endophytism in the Arabidopsis root mycobiome.</title>
        <authorList>
            <person name="Mesny F."/>
            <person name="Miyauchi S."/>
            <person name="Thiergart T."/>
            <person name="Pickel B."/>
            <person name="Atanasova L."/>
            <person name="Karlsson M."/>
            <person name="Huettel B."/>
            <person name="Barry K.W."/>
            <person name="Haridas S."/>
            <person name="Chen C."/>
            <person name="Bauer D."/>
            <person name="Andreopoulos W."/>
            <person name="Pangilinan J."/>
            <person name="LaButti K."/>
            <person name="Riley R."/>
            <person name="Lipzen A."/>
            <person name="Clum A."/>
            <person name="Drula E."/>
            <person name="Henrissat B."/>
            <person name="Kohler A."/>
            <person name="Grigoriev I.V."/>
            <person name="Martin F.M."/>
            <person name="Hacquard S."/>
        </authorList>
    </citation>
    <scope>NUCLEOTIDE SEQUENCE</scope>
    <source>
        <strain evidence="2">MPI-CAGE-CH-0235</strain>
    </source>
</reference>
<sequence length="640" mass="70479">MKSLITCVVAGVQYLVHPQKLGSIQETINPDALIPVTLLSTSEIFGDVDGLLRLYDIYDDVFMPEFGSILVEKPGDESSDAAFDLRGDYPQSQQLYHLEQLLAVSDVGGLPSGPYFLHGPNLHQTWRLYEDTNDAFTFGVIPEAVGNPEKFRAVSSLAPSGSSKAIPVPSRLYQPPPNRQRPLSGIRFSVTDTLSLSGVSTTLSSRSWTLLHNSSAESTSRFIQNLLNMGAVVVGKTKTSQFDTGHEWVDAAAPWNPRADGYQSPSWGSAGAAAALAAYDWLEYSIGQDAIEGIRHAAALNGLFSIRLSGDSVSLDGLQRSSETFDTLGVSSRNLQSLINSIAAISNSSKTGGVLPTRIILPIDMVPPMSEEEKGLFTEFVTCLEKFLGTKTQPVVVGDAWAENPPTEANGLGMQEYMKEVPFRLFCHNFYRTYEGFGTEYREAFESEPFQEATVKFRWEFGKNISEAESIKQKERLTVFRRWFSEAIMPLDLKDGSTIMVLPWPIGEPSYRDKSPLPPKAVDFSAELLAPVLQTPQLLVPFAQLPYQSRISAETEYRAVFGSVIGPRGSDLMVAQIVERAFELANWRNRVDTGRFSFPIGKNSRNVDDKHVPATRCGGSATGLLYQGQIPMLKDARCEE</sequence>
<dbReference type="OrthoDB" id="5423360at2759"/>
<dbReference type="PANTHER" id="PTHR46310">
    <property type="entry name" value="AMIDASE 1"/>
    <property type="match status" value="1"/>
</dbReference>
<dbReference type="InterPro" id="IPR023631">
    <property type="entry name" value="Amidase_dom"/>
</dbReference>
<organism evidence="2 3">
    <name type="scientific">Stachybotrys elegans</name>
    <dbReference type="NCBI Taxonomy" id="80388"/>
    <lineage>
        <taxon>Eukaryota</taxon>
        <taxon>Fungi</taxon>
        <taxon>Dikarya</taxon>
        <taxon>Ascomycota</taxon>
        <taxon>Pezizomycotina</taxon>
        <taxon>Sordariomycetes</taxon>
        <taxon>Hypocreomycetidae</taxon>
        <taxon>Hypocreales</taxon>
        <taxon>Stachybotryaceae</taxon>
        <taxon>Stachybotrys</taxon>
    </lineage>
</organism>
<evidence type="ECO:0000313" key="3">
    <source>
        <dbReference type="Proteomes" id="UP000813444"/>
    </source>
</evidence>
<gene>
    <name evidence="2" type="ORF">B0I35DRAFT_235564</name>
</gene>
<comment type="caution">
    <text evidence="2">The sequence shown here is derived from an EMBL/GenBank/DDBJ whole genome shotgun (WGS) entry which is preliminary data.</text>
</comment>